<evidence type="ECO:0000313" key="1">
    <source>
        <dbReference type="EMBL" id="GFP31965.1"/>
    </source>
</evidence>
<sequence>MEAPMRAIEMTGVVDEQHRLRLDQLLPIPGPTRVRVIILLPSEPEDWNESEWLRAAASNPAFDFLKEPEEDIYTLADGKPFYDQG</sequence>
<dbReference type="AlphaFoldDB" id="A0A6V8PH38"/>
<protein>
    <submittedName>
        <fullName evidence="1">Uncharacterized protein</fullName>
    </submittedName>
</protein>
<evidence type="ECO:0000313" key="2">
    <source>
        <dbReference type="Proteomes" id="UP000568877"/>
    </source>
</evidence>
<name>A0A6V8PH38_9ACTN</name>
<gene>
    <name evidence="1" type="ORF">HKBW3S42_00271</name>
</gene>
<dbReference type="Proteomes" id="UP000568877">
    <property type="component" value="Unassembled WGS sequence"/>
</dbReference>
<comment type="caution">
    <text evidence="1">The sequence shown here is derived from an EMBL/GenBank/DDBJ whole genome shotgun (WGS) entry which is preliminary data.</text>
</comment>
<reference evidence="1 2" key="1">
    <citation type="journal article" date="2020" name="Front. Microbiol.">
        <title>Single-cell genomics of novel Actinobacteria with the Wood-Ljungdahl pathway discovered in a serpentinizing system.</title>
        <authorList>
            <person name="Merino N."/>
            <person name="Kawai M."/>
            <person name="Boyd E.S."/>
            <person name="Colman D.R."/>
            <person name="McGlynn S.E."/>
            <person name="Nealson K.H."/>
            <person name="Kurokawa K."/>
            <person name="Hongoh Y."/>
        </authorList>
    </citation>
    <scope>NUCLEOTIDE SEQUENCE [LARGE SCALE GENOMIC DNA]</scope>
    <source>
        <strain evidence="1 2">S42</strain>
    </source>
</reference>
<accession>A0A6V8PH38</accession>
<dbReference type="EMBL" id="BLSA01000019">
    <property type="protein sequence ID" value="GFP31965.1"/>
    <property type="molecule type" value="Genomic_DNA"/>
</dbReference>
<proteinExistence type="predicted"/>
<organism evidence="1 2">
    <name type="scientific">Candidatus Hakubella thermalkaliphila</name>
    <dbReference type="NCBI Taxonomy" id="2754717"/>
    <lineage>
        <taxon>Bacteria</taxon>
        <taxon>Bacillati</taxon>
        <taxon>Actinomycetota</taxon>
        <taxon>Actinomycetota incertae sedis</taxon>
        <taxon>Candidatus Hakubellales</taxon>
        <taxon>Candidatus Hakubellaceae</taxon>
        <taxon>Candidatus Hakubella</taxon>
    </lineage>
</organism>